<dbReference type="EMBL" id="VAWE01000002">
    <property type="protein sequence ID" value="TLQ39201.1"/>
    <property type="molecule type" value="Genomic_DNA"/>
</dbReference>
<accession>A0A5R9DTV5</accession>
<dbReference type="AlphaFoldDB" id="A0A5R9DTV5"/>
<evidence type="ECO:0000313" key="2">
    <source>
        <dbReference type="EMBL" id="TLQ39201.1"/>
    </source>
</evidence>
<organism evidence="2 3">
    <name type="scientific">Streptomyces marianii</name>
    <dbReference type="NCBI Taxonomy" id="1817406"/>
    <lineage>
        <taxon>Bacteria</taxon>
        <taxon>Bacillati</taxon>
        <taxon>Actinomycetota</taxon>
        <taxon>Actinomycetes</taxon>
        <taxon>Kitasatosporales</taxon>
        <taxon>Streptomycetaceae</taxon>
        <taxon>Streptomyces</taxon>
    </lineage>
</organism>
<dbReference type="RefSeq" id="WP_138058013.1">
    <property type="nucleotide sequence ID" value="NZ_VAWE01000002.1"/>
</dbReference>
<evidence type="ECO:0000313" key="3">
    <source>
        <dbReference type="Proteomes" id="UP000305921"/>
    </source>
</evidence>
<keyword evidence="1" id="KW-0812">Transmembrane</keyword>
<name>A0A5R9DTV5_9ACTN</name>
<keyword evidence="3" id="KW-1185">Reference proteome</keyword>
<feature type="transmembrane region" description="Helical" evidence="1">
    <location>
        <begin position="12"/>
        <end position="29"/>
    </location>
</feature>
<dbReference type="Proteomes" id="UP000305921">
    <property type="component" value="Unassembled WGS sequence"/>
</dbReference>
<protein>
    <submittedName>
        <fullName evidence="2">Uncharacterized protein</fullName>
    </submittedName>
</protein>
<gene>
    <name evidence="2" type="ORF">FEF34_38020</name>
</gene>
<feature type="transmembrane region" description="Helical" evidence="1">
    <location>
        <begin position="35"/>
        <end position="54"/>
    </location>
</feature>
<keyword evidence="1" id="KW-1133">Transmembrane helix</keyword>
<reference evidence="2 3" key="1">
    <citation type="submission" date="2019-05" db="EMBL/GenBank/DDBJ databases">
        <title>Streptomyces marianii sp. nov., a novel marine actinomycete from southern coast of India.</title>
        <authorList>
            <person name="Iniyan A.M."/>
            <person name="Wink J."/>
            <person name="Ramprasad E."/>
            <person name="Ramana C.V."/>
            <person name="Bunk B."/>
            <person name="Sproer C."/>
            <person name="Joseph F.-J.R.S."/>
            <person name="Vincent S.G.P."/>
        </authorList>
    </citation>
    <scope>NUCLEOTIDE SEQUENCE [LARGE SCALE GENOMIC DNA]</scope>
    <source>
        <strain evidence="2 3">ICN19</strain>
    </source>
</reference>
<sequence length="73" mass="8261">MLYERLFSTAHLLLLIALNFLFGVGWYLATSDSAPPWWARLCGIVAAVIVARPLEATLARRHARRKAARRRQG</sequence>
<proteinExistence type="predicted"/>
<comment type="caution">
    <text evidence="2">The sequence shown here is derived from an EMBL/GenBank/DDBJ whole genome shotgun (WGS) entry which is preliminary data.</text>
</comment>
<evidence type="ECO:0000256" key="1">
    <source>
        <dbReference type="SAM" id="Phobius"/>
    </source>
</evidence>
<keyword evidence="1" id="KW-0472">Membrane</keyword>